<evidence type="ECO:0000313" key="1">
    <source>
        <dbReference type="EMBL" id="XBS49316.1"/>
    </source>
</evidence>
<organism evidence="1">
    <name type="scientific">Escherichia phage fEgEco12</name>
    <dbReference type="NCBI Taxonomy" id="3158837"/>
    <lineage>
        <taxon>Viruses</taxon>
        <taxon>Duplodnaviria</taxon>
        <taxon>Heunggongvirae</taxon>
        <taxon>Uroviricota</taxon>
        <taxon>Caudoviricetes</taxon>
    </lineage>
</organism>
<accession>A0AAU7PH48</accession>
<dbReference type="EMBL" id="PP777464">
    <property type="protein sequence ID" value="XBS49316.1"/>
    <property type="molecule type" value="Genomic_DNA"/>
</dbReference>
<protein>
    <submittedName>
        <fullName evidence="1">Uncharacterized protein</fullName>
    </submittedName>
</protein>
<reference evidence="1" key="1">
    <citation type="submission" date="2024-05" db="EMBL/GenBank/DDBJ databases">
        <authorList>
            <person name="Badawy S."/>
            <person name="Skurnik M."/>
        </authorList>
    </citation>
    <scope>NUCLEOTIDE SEQUENCE</scope>
</reference>
<name>A0AAU7PH48_9CAUD</name>
<proteinExistence type="predicted"/>
<sequence length="73" mass="8921">MKKIERYKNHTVVAEDDIFYYYIFRPTHCLQITTFENDNFKDVYFHITDLAKYSSTEHFSNLVFVYCIPNHNM</sequence>